<dbReference type="InterPro" id="IPR005829">
    <property type="entry name" value="Sugar_transporter_CS"/>
</dbReference>
<keyword evidence="5 8" id="KW-1133">Transmembrane helix</keyword>
<evidence type="ECO:0000256" key="4">
    <source>
        <dbReference type="ARBA" id="ARBA00022692"/>
    </source>
</evidence>
<feature type="transmembrane region" description="Helical" evidence="8">
    <location>
        <begin position="511"/>
        <end position="537"/>
    </location>
</feature>
<dbReference type="Gene3D" id="1.20.1250.20">
    <property type="entry name" value="MFS general substrate transporter like domains"/>
    <property type="match status" value="2"/>
</dbReference>
<dbReference type="InterPro" id="IPR003663">
    <property type="entry name" value="Sugar/inositol_transpt"/>
</dbReference>
<dbReference type="Pfam" id="PF00083">
    <property type="entry name" value="Sugar_tr"/>
    <property type="match status" value="2"/>
</dbReference>
<dbReference type="SUPFAM" id="SSF103473">
    <property type="entry name" value="MFS general substrate transporter"/>
    <property type="match status" value="1"/>
</dbReference>
<dbReference type="InterPro" id="IPR020846">
    <property type="entry name" value="MFS_dom"/>
</dbReference>
<feature type="region of interest" description="Disordered" evidence="7">
    <location>
        <begin position="32"/>
        <end position="51"/>
    </location>
</feature>
<feature type="transmembrane region" description="Helical" evidence="8">
    <location>
        <begin position="388"/>
        <end position="411"/>
    </location>
</feature>
<evidence type="ECO:0000256" key="8">
    <source>
        <dbReference type="SAM" id="Phobius"/>
    </source>
</evidence>
<feature type="domain" description="Major facilitator superfamily (MFS) profile" evidence="9">
    <location>
        <begin position="67"/>
        <end position="568"/>
    </location>
</feature>
<comment type="subcellular location">
    <subcellularLocation>
        <location evidence="1">Membrane</location>
        <topology evidence="1">Multi-pass membrane protein</topology>
    </subcellularLocation>
</comment>
<reference evidence="10" key="1">
    <citation type="submission" date="2022-07" db="EMBL/GenBank/DDBJ databases">
        <title>Phylogenomic reconstructions and comparative analyses of Kickxellomycotina fungi.</title>
        <authorList>
            <person name="Reynolds N.K."/>
            <person name="Stajich J.E."/>
            <person name="Barry K."/>
            <person name="Grigoriev I.V."/>
            <person name="Crous P."/>
            <person name="Smith M.E."/>
        </authorList>
    </citation>
    <scope>NUCLEOTIDE SEQUENCE</scope>
    <source>
        <strain evidence="10">RSA 1196</strain>
    </source>
</reference>
<feature type="transmembrane region" description="Helical" evidence="8">
    <location>
        <begin position="240"/>
        <end position="262"/>
    </location>
</feature>
<feature type="transmembrane region" description="Helical" evidence="8">
    <location>
        <begin position="60"/>
        <end position="80"/>
    </location>
</feature>
<dbReference type="PRINTS" id="PR00171">
    <property type="entry name" value="SUGRTRNSPORT"/>
</dbReference>
<evidence type="ECO:0000313" key="10">
    <source>
        <dbReference type="EMBL" id="KAJ1960729.1"/>
    </source>
</evidence>
<dbReference type="PANTHER" id="PTHR23503:SF8">
    <property type="entry name" value="FACILITATED GLUCOSE TRANSPORTER PROTEIN 1"/>
    <property type="match status" value="1"/>
</dbReference>
<feature type="transmembrane region" description="Helical" evidence="8">
    <location>
        <begin position="124"/>
        <end position="144"/>
    </location>
</feature>
<dbReference type="InterPro" id="IPR045263">
    <property type="entry name" value="GLUT"/>
</dbReference>
<dbReference type="PANTHER" id="PTHR23503">
    <property type="entry name" value="SOLUTE CARRIER FAMILY 2"/>
    <property type="match status" value="1"/>
</dbReference>
<dbReference type="PROSITE" id="PS50850">
    <property type="entry name" value="MFS"/>
    <property type="match status" value="1"/>
</dbReference>
<dbReference type="Proteomes" id="UP001150925">
    <property type="component" value="Unassembled WGS sequence"/>
</dbReference>
<keyword evidence="4 8" id="KW-0812">Transmembrane</keyword>
<feature type="transmembrane region" description="Helical" evidence="8">
    <location>
        <begin position="452"/>
        <end position="472"/>
    </location>
</feature>
<evidence type="ECO:0000313" key="11">
    <source>
        <dbReference type="Proteomes" id="UP001150925"/>
    </source>
</evidence>
<keyword evidence="6 8" id="KW-0472">Membrane</keyword>
<evidence type="ECO:0000256" key="7">
    <source>
        <dbReference type="SAM" id="MobiDB-lite"/>
    </source>
</evidence>
<comment type="caution">
    <text evidence="10">The sequence shown here is derived from an EMBL/GenBank/DDBJ whole genome shotgun (WGS) entry which is preliminary data.</text>
</comment>
<evidence type="ECO:0000256" key="3">
    <source>
        <dbReference type="ARBA" id="ARBA00022448"/>
    </source>
</evidence>
<evidence type="ECO:0000256" key="1">
    <source>
        <dbReference type="ARBA" id="ARBA00004141"/>
    </source>
</evidence>
<evidence type="ECO:0000259" key="9">
    <source>
        <dbReference type="PROSITE" id="PS50850"/>
    </source>
</evidence>
<keyword evidence="3" id="KW-0813">Transport</keyword>
<proteinExistence type="inferred from homology"/>
<dbReference type="InterPro" id="IPR005828">
    <property type="entry name" value="MFS_sugar_transport-like"/>
</dbReference>
<comment type="similarity">
    <text evidence="2">Belongs to the major facilitator superfamily. Sugar transporter (TC 2.A.1.1) family.</text>
</comment>
<feature type="transmembrane region" description="Helical" evidence="8">
    <location>
        <begin position="478"/>
        <end position="504"/>
    </location>
</feature>
<dbReference type="AlphaFoldDB" id="A0A9W8AN16"/>
<feature type="transmembrane region" description="Helical" evidence="8">
    <location>
        <begin position="543"/>
        <end position="562"/>
    </location>
</feature>
<evidence type="ECO:0000256" key="2">
    <source>
        <dbReference type="ARBA" id="ARBA00010992"/>
    </source>
</evidence>
<feature type="transmembrane region" description="Helical" evidence="8">
    <location>
        <begin position="156"/>
        <end position="177"/>
    </location>
</feature>
<organism evidence="10 11">
    <name type="scientific">Dispira parvispora</name>
    <dbReference type="NCBI Taxonomy" id="1520584"/>
    <lineage>
        <taxon>Eukaryota</taxon>
        <taxon>Fungi</taxon>
        <taxon>Fungi incertae sedis</taxon>
        <taxon>Zoopagomycota</taxon>
        <taxon>Kickxellomycotina</taxon>
        <taxon>Dimargaritomycetes</taxon>
        <taxon>Dimargaritales</taxon>
        <taxon>Dimargaritaceae</taxon>
        <taxon>Dispira</taxon>
    </lineage>
</organism>
<evidence type="ECO:0000256" key="5">
    <source>
        <dbReference type="ARBA" id="ARBA00022989"/>
    </source>
</evidence>
<name>A0A9W8AN16_9FUNG</name>
<sequence>MLSIFSFKRRPGKLLAEEALLSPPLAATSPSGVEQALLAPSSPSHTATVDTPDKVDGTSVTWYALFVALVIALGSLQFGYHNGELNTPREAMSNCDWSIPSVSDESRNNEATFPPCLSMSDDTFSLATSIFTVGGLVGSLLAPTAADRWGRKCTTLFNNAFYLFGTLAMALATNVTWLVVGRFIVGVGSGISIVVCPMYLTEIAPLAWRGTFGLFNQMGIVLGILITQALGYVLNNVPGWRFALGGSLVFSVMQIIMVLFCVESPKYLAGQTGQAIQARAALSKLRGSADVDQEMVSWRTGLTSLEGTVATTLPSPGATGSDTVSVESGVEDAQLLTHVSIDRKPRTQSIRRQSDRPEEGLTSSKLDAQATQSLNFWTLVRSRHYRPALLLALCLLSVQQWSGINTVFFYSTTILAELFPGKAGLITVLINVCNLLATILSVSLVDRWGRRPLLLTSMTGMACALFVFAFAVSFAVPILSLVGIFSIVATFAVGLGPLSFLLAVELVDTKAAAVVSSLGLAANWLSNFAVSSGFLILNRVMGGWVYLLFVSILVATIAGMYFKLPETKDKSTQEIWRDMGLVD</sequence>
<feature type="transmembrane region" description="Helical" evidence="8">
    <location>
        <begin position="212"/>
        <end position="234"/>
    </location>
</feature>
<gene>
    <name evidence="10" type="ORF">IWQ62_004114</name>
</gene>
<dbReference type="OrthoDB" id="4540492at2759"/>
<feature type="transmembrane region" description="Helical" evidence="8">
    <location>
        <begin position="423"/>
        <end position="445"/>
    </location>
</feature>
<keyword evidence="11" id="KW-1185">Reference proteome</keyword>
<feature type="transmembrane region" description="Helical" evidence="8">
    <location>
        <begin position="183"/>
        <end position="200"/>
    </location>
</feature>
<evidence type="ECO:0000256" key="6">
    <source>
        <dbReference type="ARBA" id="ARBA00023136"/>
    </source>
</evidence>
<dbReference type="InterPro" id="IPR036259">
    <property type="entry name" value="MFS_trans_sf"/>
</dbReference>
<feature type="region of interest" description="Disordered" evidence="7">
    <location>
        <begin position="344"/>
        <end position="364"/>
    </location>
</feature>
<dbReference type="GO" id="GO:0015149">
    <property type="term" value="F:hexose transmembrane transporter activity"/>
    <property type="evidence" value="ECO:0007669"/>
    <property type="project" value="TreeGrafter"/>
</dbReference>
<protein>
    <recommendedName>
        <fullName evidence="9">Major facilitator superfamily (MFS) profile domain-containing protein</fullName>
    </recommendedName>
</protein>
<dbReference type="PROSITE" id="PS00217">
    <property type="entry name" value="SUGAR_TRANSPORT_2"/>
    <property type="match status" value="1"/>
</dbReference>
<dbReference type="GO" id="GO:0016020">
    <property type="term" value="C:membrane"/>
    <property type="evidence" value="ECO:0007669"/>
    <property type="project" value="UniProtKB-SubCell"/>
</dbReference>
<dbReference type="EMBL" id="JANBPY010001280">
    <property type="protein sequence ID" value="KAJ1960729.1"/>
    <property type="molecule type" value="Genomic_DNA"/>
</dbReference>
<accession>A0A9W8AN16</accession>